<evidence type="ECO:0000313" key="9">
    <source>
        <dbReference type="Proteomes" id="UP001501461"/>
    </source>
</evidence>
<dbReference type="InterPro" id="IPR001647">
    <property type="entry name" value="HTH_TetR"/>
</dbReference>
<keyword evidence="1" id="KW-0678">Repressor</keyword>
<gene>
    <name evidence="8" type="ORF">GCM10009720_10020</name>
</gene>
<dbReference type="SUPFAM" id="SSF46689">
    <property type="entry name" value="Homeodomain-like"/>
    <property type="match status" value="1"/>
</dbReference>
<feature type="domain" description="HTH tetR-type" evidence="7">
    <location>
        <begin position="18"/>
        <end position="78"/>
    </location>
</feature>
<name>A0ABN2U9X9_9MICC</name>
<protein>
    <submittedName>
        <fullName evidence="8">TetR/AcrR family transcriptional regulator</fullName>
    </submittedName>
</protein>
<evidence type="ECO:0000256" key="2">
    <source>
        <dbReference type="ARBA" id="ARBA00023015"/>
    </source>
</evidence>
<dbReference type="Pfam" id="PF00440">
    <property type="entry name" value="TetR_N"/>
    <property type="match status" value="1"/>
</dbReference>
<dbReference type="EMBL" id="BAAAMN010000016">
    <property type="protein sequence ID" value="GAA2031768.1"/>
    <property type="molecule type" value="Genomic_DNA"/>
</dbReference>
<feature type="region of interest" description="Disordered" evidence="6">
    <location>
        <begin position="1"/>
        <end position="20"/>
    </location>
</feature>
<dbReference type="Proteomes" id="UP001501461">
    <property type="component" value="Unassembled WGS sequence"/>
</dbReference>
<proteinExistence type="predicted"/>
<dbReference type="InterPro" id="IPR050109">
    <property type="entry name" value="HTH-type_TetR-like_transc_reg"/>
</dbReference>
<sequence length="205" mass="23330">MSTSTTASSTRGHTPKGMETKQRILRTAAELFSQNGYHATGLSELGDAVNLGRGALYYHIGSKEQLLYDLSVRHVQEMVDYGESLVNTPLPVEERFRRLSRKLMRVIADNRQEWTVYFREAHALSGRRSEKVRDLRSRFASVWRTLLNEGQSTGDFYQVDSLTVQAVLGMHNYSYLWINPDGHKSPEEIADHFCDILLHGITPNS</sequence>
<keyword evidence="3 5" id="KW-0238">DNA-binding</keyword>
<organism evidence="8 9">
    <name type="scientific">Yaniella flava</name>
    <dbReference type="NCBI Taxonomy" id="287930"/>
    <lineage>
        <taxon>Bacteria</taxon>
        <taxon>Bacillati</taxon>
        <taxon>Actinomycetota</taxon>
        <taxon>Actinomycetes</taxon>
        <taxon>Micrococcales</taxon>
        <taxon>Micrococcaceae</taxon>
        <taxon>Yaniella</taxon>
    </lineage>
</organism>
<reference evidence="8 9" key="1">
    <citation type="journal article" date="2019" name="Int. J. Syst. Evol. Microbiol.">
        <title>The Global Catalogue of Microorganisms (GCM) 10K type strain sequencing project: providing services to taxonomists for standard genome sequencing and annotation.</title>
        <authorList>
            <consortium name="The Broad Institute Genomics Platform"/>
            <consortium name="The Broad Institute Genome Sequencing Center for Infectious Disease"/>
            <person name="Wu L."/>
            <person name="Ma J."/>
        </authorList>
    </citation>
    <scope>NUCLEOTIDE SEQUENCE [LARGE SCALE GENOMIC DNA]</scope>
    <source>
        <strain evidence="8 9">JCM 13595</strain>
    </source>
</reference>
<evidence type="ECO:0000256" key="4">
    <source>
        <dbReference type="ARBA" id="ARBA00023163"/>
    </source>
</evidence>
<dbReference type="PANTHER" id="PTHR30055:SF175">
    <property type="entry name" value="HTH-TYPE TRANSCRIPTIONAL REPRESSOR KSTR2"/>
    <property type="match status" value="1"/>
</dbReference>
<dbReference type="PRINTS" id="PR00455">
    <property type="entry name" value="HTHTETR"/>
</dbReference>
<feature type="DNA-binding region" description="H-T-H motif" evidence="5">
    <location>
        <begin position="41"/>
        <end position="60"/>
    </location>
</feature>
<evidence type="ECO:0000256" key="1">
    <source>
        <dbReference type="ARBA" id="ARBA00022491"/>
    </source>
</evidence>
<keyword evidence="4" id="KW-0804">Transcription</keyword>
<dbReference type="PANTHER" id="PTHR30055">
    <property type="entry name" value="HTH-TYPE TRANSCRIPTIONAL REGULATOR RUTR"/>
    <property type="match status" value="1"/>
</dbReference>
<dbReference type="SUPFAM" id="SSF48498">
    <property type="entry name" value="Tetracyclin repressor-like, C-terminal domain"/>
    <property type="match status" value="1"/>
</dbReference>
<dbReference type="Gene3D" id="1.10.357.10">
    <property type="entry name" value="Tetracycline Repressor, domain 2"/>
    <property type="match status" value="1"/>
</dbReference>
<dbReference type="Pfam" id="PF17932">
    <property type="entry name" value="TetR_C_24"/>
    <property type="match status" value="1"/>
</dbReference>
<evidence type="ECO:0000259" key="7">
    <source>
        <dbReference type="PROSITE" id="PS50977"/>
    </source>
</evidence>
<dbReference type="PROSITE" id="PS50977">
    <property type="entry name" value="HTH_TETR_2"/>
    <property type="match status" value="1"/>
</dbReference>
<keyword evidence="9" id="KW-1185">Reference proteome</keyword>
<evidence type="ECO:0000256" key="5">
    <source>
        <dbReference type="PROSITE-ProRule" id="PRU00335"/>
    </source>
</evidence>
<evidence type="ECO:0000256" key="6">
    <source>
        <dbReference type="SAM" id="MobiDB-lite"/>
    </source>
</evidence>
<comment type="caution">
    <text evidence="8">The sequence shown here is derived from an EMBL/GenBank/DDBJ whole genome shotgun (WGS) entry which is preliminary data.</text>
</comment>
<keyword evidence="2" id="KW-0805">Transcription regulation</keyword>
<dbReference type="InterPro" id="IPR036271">
    <property type="entry name" value="Tet_transcr_reg_TetR-rel_C_sf"/>
</dbReference>
<feature type="compositionally biased region" description="Polar residues" evidence="6">
    <location>
        <begin position="1"/>
        <end position="12"/>
    </location>
</feature>
<dbReference type="InterPro" id="IPR009057">
    <property type="entry name" value="Homeodomain-like_sf"/>
</dbReference>
<evidence type="ECO:0000313" key="8">
    <source>
        <dbReference type="EMBL" id="GAA2031768.1"/>
    </source>
</evidence>
<evidence type="ECO:0000256" key="3">
    <source>
        <dbReference type="ARBA" id="ARBA00023125"/>
    </source>
</evidence>
<dbReference type="Gene3D" id="1.10.10.60">
    <property type="entry name" value="Homeodomain-like"/>
    <property type="match status" value="1"/>
</dbReference>
<accession>A0ABN2U9X9</accession>
<dbReference type="InterPro" id="IPR041490">
    <property type="entry name" value="KstR2_TetR_C"/>
</dbReference>